<protein>
    <submittedName>
        <fullName evidence="1">Pimeloyl-ACP methyl ester carboxylesterase</fullName>
    </submittedName>
</protein>
<dbReference type="RefSeq" id="WP_310321204.1">
    <property type="nucleotide sequence ID" value="NZ_JAVDWU010000011.1"/>
</dbReference>
<proteinExistence type="predicted"/>
<comment type="caution">
    <text evidence="1">The sequence shown here is derived from an EMBL/GenBank/DDBJ whole genome shotgun (WGS) entry which is preliminary data.</text>
</comment>
<dbReference type="InterPro" id="IPR029058">
    <property type="entry name" value="AB_hydrolase_fold"/>
</dbReference>
<sequence>MTQPLRCLRAERGAADLLVLLPGAYMRPEDFVEAGFFAEVERRDLALDLCAVAVDMATVSDGRAAEAVRQQLLAPARQSHERVWLGGISLGGLMTLEITAGHPDLVDGLCLIAPYPGSRLVTNAIASAGGIDNWAPTAEALRDPDARVWHWLKAPPPDRPVFVGHGRQDRFAEGMAQIAERFLPASRHEVEGDHDWPAWRALWSRFLDTGHFATRSH</sequence>
<reference evidence="1 2" key="1">
    <citation type="submission" date="2023-07" db="EMBL/GenBank/DDBJ databases">
        <title>Sorghum-associated microbial communities from plants grown in Nebraska, USA.</title>
        <authorList>
            <person name="Schachtman D."/>
        </authorList>
    </citation>
    <scope>NUCLEOTIDE SEQUENCE [LARGE SCALE GENOMIC DNA]</scope>
    <source>
        <strain evidence="1 2">4249</strain>
    </source>
</reference>
<accession>A0ABU1WUB0</accession>
<dbReference type="EMBL" id="JAVDWU010000011">
    <property type="protein sequence ID" value="MDR7152462.1"/>
    <property type="molecule type" value="Genomic_DNA"/>
</dbReference>
<evidence type="ECO:0000313" key="1">
    <source>
        <dbReference type="EMBL" id="MDR7152462.1"/>
    </source>
</evidence>
<name>A0ABU1WUB0_9BURK</name>
<keyword evidence="2" id="KW-1185">Reference proteome</keyword>
<dbReference type="Gene3D" id="3.40.50.1820">
    <property type="entry name" value="alpha/beta hydrolase"/>
    <property type="match status" value="1"/>
</dbReference>
<gene>
    <name evidence="1" type="ORF">J2W49_004438</name>
</gene>
<dbReference type="SUPFAM" id="SSF53474">
    <property type="entry name" value="alpha/beta-Hydrolases"/>
    <property type="match status" value="1"/>
</dbReference>
<dbReference type="Proteomes" id="UP001265700">
    <property type="component" value="Unassembled WGS sequence"/>
</dbReference>
<organism evidence="1 2">
    <name type="scientific">Hydrogenophaga palleronii</name>
    <dbReference type="NCBI Taxonomy" id="65655"/>
    <lineage>
        <taxon>Bacteria</taxon>
        <taxon>Pseudomonadati</taxon>
        <taxon>Pseudomonadota</taxon>
        <taxon>Betaproteobacteria</taxon>
        <taxon>Burkholderiales</taxon>
        <taxon>Comamonadaceae</taxon>
        <taxon>Hydrogenophaga</taxon>
    </lineage>
</organism>
<evidence type="ECO:0000313" key="2">
    <source>
        <dbReference type="Proteomes" id="UP001265700"/>
    </source>
</evidence>